<sequence length="92" mass="9904">TTASASDQKHSSTRGYFLHSSYNLILPVSPPEFQSSSSSFSAQIPVPQYSPPSLPRNQFRPRQLPANTRPVAEPTLASPDVQSPCTCSNSIG</sequence>
<protein>
    <submittedName>
        <fullName evidence="2">Uncharacterized protein</fullName>
    </submittedName>
</protein>
<evidence type="ECO:0000256" key="1">
    <source>
        <dbReference type="SAM" id="MobiDB-lite"/>
    </source>
</evidence>
<keyword evidence="3" id="KW-1185">Reference proteome</keyword>
<reference evidence="2 3" key="1">
    <citation type="submission" date="2015-09" db="EMBL/GenBank/DDBJ databases">
        <title>Draft genome of the parasitic nematode Teladorsagia circumcincta isolate WARC Sus (inbred).</title>
        <authorList>
            <person name="Mitreva M."/>
        </authorList>
    </citation>
    <scope>NUCLEOTIDE SEQUENCE [LARGE SCALE GENOMIC DNA]</scope>
    <source>
        <strain evidence="2 3">S</strain>
    </source>
</reference>
<feature type="region of interest" description="Disordered" evidence="1">
    <location>
        <begin position="31"/>
        <end position="92"/>
    </location>
</feature>
<dbReference type="AlphaFoldDB" id="A0A2G9TGH4"/>
<dbReference type="Proteomes" id="UP000230423">
    <property type="component" value="Unassembled WGS sequence"/>
</dbReference>
<accession>A0A2G9TGH4</accession>
<evidence type="ECO:0000313" key="2">
    <source>
        <dbReference type="EMBL" id="PIO57066.1"/>
    </source>
</evidence>
<name>A0A2G9TGH4_TELCI</name>
<evidence type="ECO:0000313" key="3">
    <source>
        <dbReference type="Proteomes" id="UP000230423"/>
    </source>
</evidence>
<organism evidence="2 3">
    <name type="scientific">Teladorsagia circumcincta</name>
    <name type="common">Brown stomach worm</name>
    <name type="synonym">Ostertagia circumcincta</name>
    <dbReference type="NCBI Taxonomy" id="45464"/>
    <lineage>
        <taxon>Eukaryota</taxon>
        <taxon>Metazoa</taxon>
        <taxon>Ecdysozoa</taxon>
        <taxon>Nematoda</taxon>
        <taxon>Chromadorea</taxon>
        <taxon>Rhabditida</taxon>
        <taxon>Rhabditina</taxon>
        <taxon>Rhabditomorpha</taxon>
        <taxon>Strongyloidea</taxon>
        <taxon>Trichostrongylidae</taxon>
        <taxon>Teladorsagia</taxon>
    </lineage>
</organism>
<feature type="non-terminal residue" evidence="2">
    <location>
        <position position="1"/>
    </location>
</feature>
<dbReference type="EMBL" id="KZ367956">
    <property type="protein sequence ID" value="PIO57066.1"/>
    <property type="molecule type" value="Genomic_DNA"/>
</dbReference>
<feature type="compositionally biased region" description="Polar residues" evidence="1">
    <location>
        <begin position="80"/>
        <end position="92"/>
    </location>
</feature>
<proteinExistence type="predicted"/>
<gene>
    <name evidence="2" type="ORF">TELCIR_21531</name>
</gene>
<feature type="non-terminal residue" evidence="2">
    <location>
        <position position="92"/>
    </location>
</feature>
<feature type="compositionally biased region" description="Low complexity" evidence="1">
    <location>
        <begin position="31"/>
        <end position="47"/>
    </location>
</feature>